<dbReference type="Proteomes" id="UP000029981">
    <property type="component" value="Chromosome 4"/>
</dbReference>
<keyword evidence="3" id="KW-1185">Reference proteome</keyword>
<protein>
    <submittedName>
        <fullName evidence="2">Uncharacterized protein</fullName>
    </submittedName>
</protein>
<reference evidence="2 3" key="4">
    <citation type="journal article" date="2011" name="BMC Genomics">
        <title>RNA-Seq improves annotation of protein-coding genes in the cucumber genome.</title>
        <authorList>
            <person name="Li Z."/>
            <person name="Zhang Z."/>
            <person name="Yan P."/>
            <person name="Huang S."/>
            <person name="Fei Z."/>
            <person name="Lin K."/>
        </authorList>
    </citation>
    <scope>NUCLEOTIDE SEQUENCE [LARGE SCALE GENOMIC DNA]</scope>
    <source>
        <strain evidence="3">cv. 9930</strain>
    </source>
</reference>
<reference evidence="2 3" key="3">
    <citation type="journal article" date="2010" name="BMC Genomics">
        <title>Transcriptome sequencing and comparative analysis of cucumber flowers with different sex types.</title>
        <authorList>
            <person name="Guo S."/>
            <person name="Zheng Y."/>
            <person name="Joung J.G."/>
            <person name="Liu S."/>
            <person name="Zhang Z."/>
            <person name="Crasta O.R."/>
            <person name="Sobral B.W."/>
            <person name="Xu Y."/>
            <person name="Huang S."/>
            <person name="Fei Z."/>
        </authorList>
    </citation>
    <scope>NUCLEOTIDE SEQUENCE [LARGE SCALE GENOMIC DNA]</scope>
    <source>
        <strain evidence="3">cv. 9930</strain>
    </source>
</reference>
<evidence type="ECO:0000256" key="1">
    <source>
        <dbReference type="SAM" id="MobiDB-lite"/>
    </source>
</evidence>
<proteinExistence type="predicted"/>
<dbReference type="EMBL" id="CM002925">
    <property type="protein sequence ID" value="KGN54752.1"/>
    <property type="molecule type" value="Genomic_DNA"/>
</dbReference>
<gene>
    <name evidence="2" type="ORF">Csa_4G444640</name>
</gene>
<evidence type="ECO:0000313" key="2">
    <source>
        <dbReference type="EMBL" id="KGN54752.1"/>
    </source>
</evidence>
<dbReference type="Gramene" id="KGN54752">
    <property type="protein sequence ID" value="KGN54752"/>
    <property type="gene ID" value="Csa_4G444640"/>
</dbReference>
<feature type="region of interest" description="Disordered" evidence="1">
    <location>
        <begin position="53"/>
        <end position="73"/>
    </location>
</feature>
<sequence length="116" mass="12495">MDVGSDELLTGPHMADTTIEEVCILKTPAAKSVEVSLRPSALLEEIRQGKMKVGGKDIKNPPSRGGVCPIVPSTKATSMHTPLKIYEPPLGTSMKQAVEHPEPSQWVGENVVSNFF</sequence>
<reference evidence="2 3" key="2">
    <citation type="journal article" date="2009" name="PLoS ONE">
        <title>An integrated genetic and cytogenetic map of the cucumber genome.</title>
        <authorList>
            <person name="Ren Y."/>
            <person name="Zhang Z."/>
            <person name="Liu J."/>
            <person name="Staub J.E."/>
            <person name="Han Y."/>
            <person name="Cheng Z."/>
            <person name="Li X."/>
            <person name="Lu J."/>
            <person name="Miao H."/>
            <person name="Kang H."/>
            <person name="Xie B."/>
            <person name="Gu X."/>
            <person name="Wang X."/>
            <person name="Du Y."/>
            <person name="Jin W."/>
            <person name="Huang S."/>
        </authorList>
    </citation>
    <scope>NUCLEOTIDE SEQUENCE [LARGE SCALE GENOMIC DNA]</scope>
    <source>
        <strain evidence="3">cv. 9930</strain>
    </source>
</reference>
<accession>A0A0A0L2B5</accession>
<evidence type="ECO:0000313" key="3">
    <source>
        <dbReference type="Proteomes" id="UP000029981"/>
    </source>
</evidence>
<name>A0A0A0L2B5_CUCSA</name>
<reference evidence="2 3" key="1">
    <citation type="journal article" date="2009" name="Nat. Genet.">
        <title>The genome of the cucumber, Cucumis sativus L.</title>
        <authorList>
            <person name="Huang S."/>
            <person name="Li R."/>
            <person name="Zhang Z."/>
            <person name="Li L."/>
            <person name="Gu X."/>
            <person name="Fan W."/>
            <person name="Lucas W.J."/>
            <person name="Wang X."/>
            <person name="Xie B."/>
            <person name="Ni P."/>
            <person name="Ren Y."/>
            <person name="Zhu H."/>
            <person name="Li J."/>
            <person name="Lin K."/>
            <person name="Jin W."/>
            <person name="Fei Z."/>
            <person name="Li G."/>
            <person name="Staub J."/>
            <person name="Kilian A."/>
            <person name="van der Vossen E.A."/>
            <person name="Wu Y."/>
            <person name="Guo J."/>
            <person name="He J."/>
            <person name="Jia Z."/>
            <person name="Ren Y."/>
            <person name="Tian G."/>
            <person name="Lu Y."/>
            <person name="Ruan J."/>
            <person name="Qian W."/>
            <person name="Wang M."/>
            <person name="Huang Q."/>
            <person name="Li B."/>
            <person name="Xuan Z."/>
            <person name="Cao J."/>
            <person name="Asan"/>
            <person name="Wu Z."/>
            <person name="Zhang J."/>
            <person name="Cai Q."/>
            <person name="Bai Y."/>
            <person name="Zhao B."/>
            <person name="Han Y."/>
            <person name="Li Y."/>
            <person name="Li X."/>
            <person name="Wang S."/>
            <person name="Shi Q."/>
            <person name="Liu S."/>
            <person name="Cho W.K."/>
            <person name="Kim J.Y."/>
            <person name="Xu Y."/>
            <person name="Heller-Uszynska K."/>
            <person name="Miao H."/>
            <person name="Cheng Z."/>
            <person name="Zhang S."/>
            <person name="Wu J."/>
            <person name="Yang Y."/>
            <person name="Kang H."/>
            <person name="Li M."/>
            <person name="Liang H."/>
            <person name="Ren X."/>
            <person name="Shi Z."/>
            <person name="Wen M."/>
            <person name="Jian M."/>
            <person name="Yang H."/>
            <person name="Zhang G."/>
            <person name="Yang Z."/>
            <person name="Chen R."/>
            <person name="Liu S."/>
            <person name="Li J."/>
            <person name="Ma L."/>
            <person name="Liu H."/>
            <person name="Zhou Y."/>
            <person name="Zhao J."/>
            <person name="Fang X."/>
            <person name="Li G."/>
            <person name="Fang L."/>
            <person name="Li Y."/>
            <person name="Liu D."/>
            <person name="Zheng H."/>
            <person name="Zhang Y."/>
            <person name="Qin N."/>
            <person name="Li Z."/>
            <person name="Yang G."/>
            <person name="Yang S."/>
            <person name="Bolund L."/>
            <person name="Kristiansen K."/>
            <person name="Zheng H."/>
            <person name="Li S."/>
            <person name="Zhang X."/>
            <person name="Yang H."/>
            <person name="Wang J."/>
            <person name="Sun R."/>
            <person name="Zhang B."/>
            <person name="Jiang S."/>
            <person name="Wang J."/>
            <person name="Du Y."/>
            <person name="Li S."/>
        </authorList>
    </citation>
    <scope>NUCLEOTIDE SEQUENCE [LARGE SCALE GENOMIC DNA]</scope>
    <source>
        <strain evidence="3">cv. 9930</strain>
    </source>
</reference>
<organism evidence="2 3">
    <name type="scientific">Cucumis sativus</name>
    <name type="common">Cucumber</name>
    <dbReference type="NCBI Taxonomy" id="3659"/>
    <lineage>
        <taxon>Eukaryota</taxon>
        <taxon>Viridiplantae</taxon>
        <taxon>Streptophyta</taxon>
        <taxon>Embryophyta</taxon>
        <taxon>Tracheophyta</taxon>
        <taxon>Spermatophyta</taxon>
        <taxon>Magnoliopsida</taxon>
        <taxon>eudicotyledons</taxon>
        <taxon>Gunneridae</taxon>
        <taxon>Pentapetalae</taxon>
        <taxon>rosids</taxon>
        <taxon>fabids</taxon>
        <taxon>Cucurbitales</taxon>
        <taxon>Cucurbitaceae</taxon>
        <taxon>Benincaseae</taxon>
        <taxon>Cucumis</taxon>
    </lineage>
</organism>
<dbReference type="AlphaFoldDB" id="A0A0A0L2B5"/>